<sequence>MMFFRQTMQTAVVCLAGLLLMVPLAANETSEPNARLSISAGKVHRLAIQVNSAEPVALNLALNNATNVEEYYKNRGEKVEIEVVVFGAGLHMLREDTSPVKDRIKTIAETKPSISFQACSNTQENMHKAENKEIRLVSQAKLVKSGVVRLMELQEQGWSYIRP</sequence>
<dbReference type="OrthoDB" id="5794490at2"/>
<evidence type="ECO:0000313" key="2">
    <source>
        <dbReference type="EMBL" id="GEP58858.1"/>
    </source>
</evidence>
<dbReference type="SUPFAM" id="SSF75169">
    <property type="entry name" value="DsrEFH-like"/>
    <property type="match status" value="1"/>
</dbReference>
<reference evidence="2 3" key="1">
    <citation type="submission" date="2019-07" db="EMBL/GenBank/DDBJ databases">
        <title>Whole genome shotgun sequence of Reyranella soli NBRC 108950.</title>
        <authorList>
            <person name="Hosoyama A."/>
            <person name="Uohara A."/>
            <person name="Ohji S."/>
            <person name="Ichikawa N."/>
        </authorList>
    </citation>
    <scope>NUCLEOTIDE SEQUENCE [LARGE SCALE GENOMIC DNA]</scope>
    <source>
        <strain evidence="2 3">NBRC 108950</strain>
    </source>
</reference>
<evidence type="ECO:0000313" key="3">
    <source>
        <dbReference type="Proteomes" id="UP000321058"/>
    </source>
</evidence>
<evidence type="ECO:0000256" key="1">
    <source>
        <dbReference type="SAM" id="SignalP"/>
    </source>
</evidence>
<feature type="chain" id="PRO_5021819934" evidence="1">
    <location>
        <begin position="26"/>
        <end position="163"/>
    </location>
</feature>
<gene>
    <name evidence="2" type="ORF">RSO01_60240</name>
</gene>
<organism evidence="2 3">
    <name type="scientific">Reyranella soli</name>
    <dbReference type="NCBI Taxonomy" id="1230389"/>
    <lineage>
        <taxon>Bacteria</taxon>
        <taxon>Pseudomonadati</taxon>
        <taxon>Pseudomonadota</taxon>
        <taxon>Alphaproteobacteria</taxon>
        <taxon>Hyphomicrobiales</taxon>
        <taxon>Reyranellaceae</taxon>
        <taxon>Reyranella</taxon>
    </lineage>
</organism>
<comment type="caution">
    <text evidence="2">The sequence shown here is derived from an EMBL/GenBank/DDBJ whole genome shotgun (WGS) entry which is preliminary data.</text>
</comment>
<dbReference type="AlphaFoldDB" id="A0A512NIT4"/>
<dbReference type="PANTHER" id="PTHR37691">
    <property type="entry name" value="BLR3518 PROTEIN"/>
    <property type="match status" value="1"/>
</dbReference>
<dbReference type="EMBL" id="BKAJ01000112">
    <property type="protein sequence ID" value="GEP58858.1"/>
    <property type="molecule type" value="Genomic_DNA"/>
</dbReference>
<accession>A0A512NIT4</accession>
<feature type="signal peptide" evidence="1">
    <location>
        <begin position="1"/>
        <end position="25"/>
    </location>
</feature>
<name>A0A512NIT4_9HYPH</name>
<dbReference type="PANTHER" id="PTHR37691:SF1">
    <property type="entry name" value="BLR3518 PROTEIN"/>
    <property type="match status" value="1"/>
</dbReference>
<keyword evidence="1" id="KW-0732">Signal</keyword>
<dbReference type="Gene3D" id="3.40.1260.10">
    <property type="entry name" value="DsrEFH-like"/>
    <property type="match status" value="1"/>
</dbReference>
<proteinExistence type="predicted"/>
<dbReference type="Proteomes" id="UP000321058">
    <property type="component" value="Unassembled WGS sequence"/>
</dbReference>
<protein>
    <submittedName>
        <fullName evidence="2">Uncharacterized protein</fullName>
    </submittedName>
</protein>
<dbReference type="InterPro" id="IPR027396">
    <property type="entry name" value="DsrEFH-like"/>
</dbReference>
<dbReference type="RefSeq" id="WP_147154247.1">
    <property type="nucleotide sequence ID" value="NZ_BKAJ01000112.1"/>
</dbReference>
<keyword evidence="3" id="KW-1185">Reference proteome</keyword>